<sequence>MNKSYIEWDMHGFFLEGMDFKDNKKYLVEHELVESIFIEKANSMSSLGTKKLKSLRFEIRDGISVKDNIESLTDYLEEICINLFTKNNIRVENPGCYLSSYKDETLNRTYLRDVCEMKDCLTEIKESKDFYKDIISHSTNISKAKGLYNELFRIVDYRDETLRYMVLYEFMKCIIEAKSQQQVVKYLKKNKEYLKRDLYREIDFQPSRKINKNGKIQMEDMFTYLRNEIGHSDDLTVEARGMLPNKIKGYLPYLIEVINKIMVKEDITDEKQSINGIRKYYDMLVADFEK</sequence>
<proteinExistence type="predicted"/>
<keyword evidence="2" id="KW-1185">Reference proteome</keyword>
<gene>
    <name evidence="1" type="ORF">PM10SUCC1_02390</name>
</gene>
<comment type="caution">
    <text evidence="1">The sequence shown here is derived from an EMBL/GenBank/DDBJ whole genome shotgun (WGS) entry which is preliminary data.</text>
</comment>
<dbReference type="RefSeq" id="WP_281832664.1">
    <property type="nucleotide sequence ID" value="NZ_BSDY01000001.1"/>
</dbReference>
<reference evidence="1" key="1">
    <citation type="submission" date="2022-12" db="EMBL/GenBank/DDBJ databases">
        <title>Reference genome sequencing for broad-spectrum identification of bacterial and archaeal isolates by mass spectrometry.</title>
        <authorList>
            <person name="Sekiguchi Y."/>
            <person name="Tourlousse D.M."/>
        </authorList>
    </citation>
    <scope>NUCLEOTIDE SEQUENCE</scope>
    <source>
        <strain evidence="1">10succ1</strain>
    </source>
</reference>
<evidence type="ECO:0000313" key="1">
    <source>
        <dbReference type="EMBL" id="GLI54724.1"/>
    </source>
</evidence>
<organism evidence="1 2">
    <name type="scientific">Propionigenium maris DSM 9537</name>
    <dbReference type="NCBI Taxonomy" id="1123000"/>
    <lineage>
        <taxon>Bacteria</taxon>
        <taxon>Fusobacteriati</taxon>
        <taxon>Fusobacteriota</taxon>
        <taxon>Fusobacteriia</taxon>
        <taxon>Fusobacteriales</taxon>
        <taxon>Fusobacteriaceae</taxon>
        <taxon>Propionigenium</taxon>
    </lineage>
</organism>
<name>A0A9W6LLH6_9FUSO</name>
<evidence type="ECO:0000313" key="2">
    <source>
        <dbReference type="Proteomes" id="UP001144471"/>
    </source>
</evidence>
<dbReference type="Proteomes" id="UP001144471">
    <property type="component" value="Unassembled WGS sequence"/>
</dbReference>
<dbReference type="EMBL" id="BSDY01000001">
    <property type="protein sequence ID" value="GLI54724.1"/>
    <property type="molecule type" value="Genomic_DNA"/>
</dbReference>
<accession>A0A9W6LLH6</accession>
<dbReference type="AlphaFoldDB" id="A0A9W6LLH6"/>
<protein>
    <submittedName>
        <fullName evidence="1">Uncharacterized protein</fullName>
    </submittedName>
</protein>